<sequence>MKKLVPLLLVISVLFAGCKGDDGAPGPPGADGLIGTTFEAENINFTAANQYSYTIRFADVANLEVVESDAVLVYILWEVNGSTPIWRLLPQAINTSVRYNFDYSPVDFSVFIDADDPSFNLGSLNAATLQNQTIRVVVIPSDFNARKSGAVDVSNYEAVKNYYHIDESKIIKYKAK</sequence>
<dbReference type="Proteomes" id="UP000199532">
    <property type="component" value="Unassembled WGS sequence"/>
</dbReference>
<dbReference type="PROSITE" id="PS51257">
    <property type="entry name" value="PROKAR_LIPOPROTEIN"/>
    <property type="match status" value="1"/>
</dbReference>
<keyword evidence="3" id="KW-1185">Reference proteome</keyword>
<reference evidence="2 3" key="1">
    <citation type="submission" date="2016-10" db="EMBL/GenBank/DDBJ databases">
        <authorList>
            <person name="de Groot N.N."/>
        </authorList>
    </citation>
    <scope>NUCLEOTIDE SEQUENCE [LARGE SCALE GENOMIC DNA]</scope>
    <source>
        <strain evidence="2 3">DSM 19938</strain>
    </source>
</reference>
<dbReference type="AlphaFoldDB" id="A0A1H6T8S0"/>
<proteinExistence type="predicted"/>
<evidence type="ECO:0008006" key="4">
    <source>
        <dbReference type="Google" id="ProtNLM"/>
    </source>
</evidence>
<protein>
    <recommendedName>
        <fullName evidence="4">Collagen-like protein</fullName>
    </recommendedName>
</protein>
<keyword evidence="1" id="KW-0732">Signal</keyword>
<name>A0A1H6T8S0_9BACT</name>
<dbReference type="EMBL" id="FNXY01000003">
    <property type="protein sequence ID" value="SEI73517.1"/>
    <property type="molecule type" value="Genomic_DNA"/>
</dbReference>
<feature type="chain" id="PRO_5011783023" description="Collagen-like protein" evidence="1">
    <location>
        <begin position="17"/>
        <end position="176"/>
    </location>
</feature>
<organism evidence="2 3">
    <name type="scientific">Dyadobacter koreensis</name>
    <dbReference type="NCBI Taxonomy" id="408657"/>
    <lineage>
        <taxon>Bacteria</taxon>
        <taxon>Pseudomonadati</taxon>
        <taxon>Bacteroidota</taxon>
        <taxon>Cytophagia</taxon>
        <taxon>Cytophagales</taxon>
        <taxon>Spirosomataceae</taxon>
        <taxon>Dyadobacter</taxon>
    </lineage>
</organism>
<dbReference type="STRING" id="408657.SAMN04487995_1937"/>
<feature type="signal peptide" evidence="1">
    <location>
        <begin position="1"/>
        <end position="16"/>
    </location>
</feature>
<accession>A0A1H6T8S0</accession>
<evidence type="ECO:0000313" key="3">
    <source>
        <dbReference type="Proteomes" id="UP000199532"/>
    </source>
</evidence>
<gene>
    <name evidence="2" type="ORF">SAMN04487995_1937</name>
</gene>
<evidence type="ECO:0000256" key="1">
    <source>
        <dbReference type="SAM" id="SignalP"/>
    </source>
</evidence>
<evidence type="ECO:0000313" key="2">
    <source>
        <dbReference type="EMBL" id="SEI73517.1"/>
    </source>
</evidence>